<feature type="transmembrane region" description="Helical" evidence="32">
    <location>
        <begin position="407"/>
        <end position="427"/>
    </location>
</feature>
<keyword evidence="14 32" id="KW-1133">Transmembrane helix</keyword>
<evidence type="ECO:0000256" key="24">
    <source>
        <dbReference type="ARBA" id="ARBA00048634"/>
    </source>
</evidence>
<evidence type="ECO:0000256" key="5">
    <source>
        <dbReference type="ARBA" id="ARBA00001313"/>
    </source>
</evidence>
<comment type="subcellular location">
    <subcellularLocation>
        <location evidence="8 29">Endoplasmic reticulum membrane</location>
        <topology evidence="8 29">Multi-pass membrane protein</topology>
    </subcellularLocation>
</comment>
<evidence type="ECO:0000256" key="12">
    <source>
        <dbReference type="ARBA" id="ARBA00022692"/>
    </source>
</evidence>
<feature type="transmembrane region" description="Helical" evidence="32">
    <location>
        <begin position="164"/>
        <end position="187"/>
    </location>
</feature>
<evidence type="ECO:0000256" key="11">
    <source>
        <dbReference type="ARBA" id="ARBA00022679"/>
    </source>
</evidence>
<evidence type="ECO:0000256" key="14">
    <source>
        <dbReference type="ARBA" id="ARBA00022989"/>
    </source>
</evidence>
<gene>
    <name evidence="33" type="primary">DGAT1</name>
</gene>
<dbReference type="Ensembl" id="ENSLCNT00005026285.1">
    <property type="protein sequence ID" value="ENSLCNP00005023535.1"/>
    <property type="gene ID" value="ENSLCNG00005015289.1"/>
</dbReference>
<comment type="catalytic activity">
    <reaction evidence="7">
        <text>all-trans-retinol + hexadecanoyl-CoA = all-trans-retinyl hexadecanoate + CoA</text>
        <dbReference type="Rhea" id="RHEA:38175"/>
        <dbReference type="ChEBI" id="CHEBI:17336"/>
        <dbReference type="ChEBI" id="CHEBI:17616"/>
        <dbReference type="ChEBI" id="CHEBI:57287"/>
        <dbReference type="ChEBI" id="CHEBI:57379"/>
    </reaction>
    <physiologicalReaction direction="left-to-right" evidence="7">
        <dbReference type="Rhea" id="RHEA:38176"/>
    </physiologicalReaction>
</comment>
<feature type="transmembrane region" description="Helical" evidence="32">
    <location>
        <begin position="299"/>
        <end position="320"/>
    </location>
</feature>
<dbReference type="UniPathway" id="UPA00230"/>
<dbReference type="GO" id="GO:0050252">
    <property type="term" value="F:retinol O-fatty-acyltransferase activity"/>
    <property type="evidence" value="ECO:0007669"/>
    <property type="project" value="UniProtKB-EC"/>
</dbReference>
<comment type="catalytic activity">
    <reaction evidence="2">
        <text>all-trans-retinol + an acyl-CoA = an all-trans-retinyl ester + CoA</text>
        <dbReference type="Rhea" id="RHEA:11488"/>
        <dbReference type="ChEBI" id="CHEBI:17336"/>
        <dbReference type="ChEBI" id="CHEBI:57287"/>
        <dbReference type="ChEBI" id="CHEBI:58342"/>
        <dbReference type="ChEBI" id="CHEBI:63410"/>
        <dbReference type="EC" id="2.3.1.76"/>
    </reaction>
    <physiologicalReaction direction="left-to-right" evidence="2">
        <dbReference type="Rhea" id="RHEA:11489"/>
    </physiologicalReaction>
</comment>
<evidence type="ECO:0000256" key="7">
    <source>
        <dbReference type="ARBA" id="ARBA00001764"/>
    </source>
</evidence>
<evidence type="ECO:0000256" key="2">
    <source>
        <dbReference type="ARBA" id="ARBA00000633"/>
    </source>
</evidence>
<evidence type="ECO:0000256" key="25">
    <source>
        <dbReference type="ARBA" id="ARBA00048728"/>
    </source>
</evidence>
<evidence type="ECO:0000256" key="4">
    <source>
        <dbReference type="ARBA" id="ARBA00001118"/>
    </source>
</evidence>
<proteinExistence type="inferred from homology"/>
<evidence type="ECO:0000256" key="9">
    <source>
        <dbReference type="ARBA" id="ARBA00005175"/>
    </source>
</evidence>
<comment type="similarity">
    <text evidence="10 29">Belongs to the membrane-bound acyltransferase family. Sterol o-acyltransferase subfamily.</text>
</comment>
<reference evidence="33" key="1">
    <citation type="submission" date="2025-08" db="UniProtKB">
        <authorList>
            <consortium name="Ensembl"/>
        </authorList>
    </citation>
    <scope>IDENTIFICATION</scope>
</reference>
<dbReference type="Pfam" id="PF03062">
    <property type="entry name" value="MBOAT"/>
    <property type="match status" value="1"/>
</dbReference>
<evidence type="ECO:0000256" key="29">
    <source>
        <dbReference type="PIRNR" id="PIRNR000439"/>
    </source>
</evidence>
<dbReference type="PIRSF" id="PIRSF500231">
    <property type="entry name" value="Oat_dag"/>
    <property type="match status" value="1"/>
</dbReference>
<organism evidence="33 34">
    <name type="scientific">Lynx canadensis</name>
    <name type="common">Canada lynx</name>
    <name type="synonym">Felis canadensis</name>
    <dbReference type="NCBI Taxonomy" id="61383"/>
    <lineage>
        <taxon>Eukaryota</taxon>
        <taxon>Metazoa</taxon>
        <taxon>Chordata</taxon>
        <taxon>Craniata</taxon>
        <taxon>Vertebrata</taxon>
        <taxon>Euteleostomi</taxon>
        <taxon>Mammalia</taxon>
        <taxon>Eutheria</taxon>
        <taxon>Laurasiatheria</taxon>
        <taxon>Carnivora</taxon>
        <taxon>Feliformia</taxon>
        <taxon>Felidae</taxon>
        <taxon>Felinae</taxon>
        <taxon>Lynx</taxon>
    </lineage>
</organism>
<keyword evidence="16 29" id="KW-0012">Acyltransferase</keyword>
<feature type="transmembrane region" description="Helical" evidence="32">
    <location>
        <begin position="368"/>
        <end position="387"/>
    </location>
</feature>
<evidence type="ECO:0000256" key="20">
    <source>
        <dbReference type="ARBA" id="ARBA00047807"/>
    </source>
</evidence>
<evidence type="ECO:0000256" key="6">
    <source>
        <dbReference type="ARBA" id="ARBA00001349"/>
    </source>
</evidence>
<dbReference type="AlphaFoldDB" id="A0A667HT45"/>
<evidence type="ECO:0000256" key="21">
    <source>
        <dbReference type="ARBA" id="ARBA00048096"/>
    </source>
</evidence>
<dbReference type="PANTHER" id="PTHR10408:SF7">
    <property type="entry name" value="DIACYLGLYCEROL O-ACYLTRANSFERASE 1"/>
    <property type="match status" value="1"/>
</dbReference>
<name>A0A667HT45_LYNCA</name>
<evidence type="ECO:0000256" key="8">
    <source>
        <dbReference type="ARBA" id="ARBA00004477"/>
    </source>
</evidence>
<evidence type="ECO:0000256" key="1">
    <source>
        <dbReference type="ARBA" id="ARBA00000174"/>
    </source>
</evidence>
<comment type="pathway">
    <text evidence="9">Lipid metabolism; glycerolipid metabolism.</text>
</comment>
<comment type="catalytic activity">
    <reaction evidence="19">
        <text>1-O-(9Z-octadecyl)-3-(9Z-octadecenoyl)-glycerol + (9Z)-octadecenoyl-CoA = 1-O-(9Z-octadecenyl)-2,3-di-(9Z-octadecenoyl)glycerol + CoA</text>
        <dbReference type="Rhea" id="RHEA:55344"/>
        <dbReference type="ChEBI" id="CHEBI:57287"/>
        <dbReference type="ChEBI" id="CHEBI:57387"/>
        <dbReference type="ChEBI" id="CHEBI:138735"/>
        <dbReference type="ChEBI" id="CHEBI:197429"/>
    </reaction>
    <physiologicalReaction direction="left-to-right" evidence="19">
        <dbReference type="Rhea" id="RHEA:55345"/>
    </physiologicalReaction>
</comment>
<evidence type="ECO:0000256" key="26">
    <source>
        <dbReference type="ARBA" id="ARBA00048907"/>
    </source>
</evidence>
<comment type="subunit">
    <text evidence="17">Homodimer or homotetramer; both forms have similar enzymatic activities.</text>
</comment>
<comment type="catalytic activity">
    <reaction evidence="23">
        <text>1-octadecanoyl-2-(5Z,8Z,11Z,14Z-eicosatetraenoyl)-sn-glycerol + (9Z)-octadecenoyl-CoA = 1-octadecanoyl-2-(5Z,8Z,11Z,14Z)-eicosatetraenoyl-3-(9Z)-octadecenoyl-sn-glycerol + CoA</text>
        <dbReference type="Rhea" id="RHEA:38307"/>
        <dbReference type="ChEBI" id="CHEBI:57287"/>
        <dbReference type="ChEBI" id="CHEBI:57387"/>
        <dbReference type="ChEBI" id="CHEBI:75728"/>
        <dbReference type="ChEBI" id="CHEBI:75729"/>
    </reaction>
    <physiologicalReaction direction="left-to-right" evidence="23">
        <dbReference type="Rhea" id="RHEA:38308"/>
    </physiologicalReaction>
</comment>
<evidence type="ECO:0000256" key="13">
    <source>
        <dbReference type="ARBA" id="ARBA00022824"/>
    </source>
</evidence>
<evidence type="ECO:0000256" key="32">
    <source>
        <dbReference type="SAM" id="Phobius"/>
    </source>
</evidence>
<dbReference type="PANTHER" id="PTHR10408">
    <property type="entry name" value="STEROL O-ACYLTRANSFERASE"/>
    <property type="match status" value="1"/>
</dbReference>
<dbReference type="InterPro" id="IPR004299">
    <property type="entry name" value="MBOAT_fam"/>
</dbReference>
<sequence>MGDRGGAGGSRRRRTGSRPSSQGGGGPTVAEEEVRDVGAGGDAPAPTPAPDKGEDGDSDVGSGHWDLRCHRLQDSLFSSDSGFSNYRGILNWCVVMLILSNARLFLENLIKYGILVDPIQVVSLFLKDPYSWPALCLIIVANVFAVAAFQVEKRLAVGALTEQAGLLLHVVNLATILCFPAAVALLLESITPASAGKKANGGAAPRTVSYPDNLTYRDLYYFLFAPTLCYELNFPRSPRIRKRFLLRRLLEMLFLTQLQVGLIQQWMVPTIQNSMKPFKDMDYSRIVERLLKLAVPNHLIWLIFFYWFFHSCMNAVAELMQFGDREFYRDWWNSESVTYFWQNWNIPVHKWCLRHFYKPMLRRGSSKWVARMGVFFASAFFHEVSALQASWPHLRGVCVFSPKWQLILSLPLQYLVSIPLHMFRLWAFTGMMAQVSIPSAATLSRCPGSRQPSGHYGPLTVAPCPQIPLAWIVSRLFQGNYGNAAVWLTLIIGQPVAVLMYVHDYYVLNYEAPVVAS</sequence>
<comment type="catalytic activity">
    <reaction evidence="27">
        <text>1-(9Z-octadecenoyl)-glycerol + (9Z)-octadecenoyl-CoA = 1,2-di-(9Z-octadecenoyl)-glycerol + CoA</text>
        <dbReference type="Rhea" id="RHEA:37915"/>
        <dbReference type="ChEBI" id="CHEBI:52323"/>
        <dbReference type="ChEBI" id="CHEBI:57287"/>
        <dbReference type="ChEBI" id="CHEBI:57387"/>
        <dbReference type="ChEBI" id="CHEBI:75342"/>
    </reaction>
    <physiologicalReaction direction="left-to-right" evidence="27">
        <dbReference type="Rhea" id="RHEA:37916"/>
    </physiologicalReaction>
</comment>
<keyword evidence="11 29" id="KW-0808">Transferase</keyword>
<evidence type="ECO:0000313" key="34">
    <source>
        <dbReference type="Proteomes" id="UP000472241"/>
    </source>
</evidence>
<evidence type="ECO:0000256" key="18">
    <source>
        <dbReference type="ARBA" id="ARBA00047367"/>
    </source>
</evidence>
<evidence type="ECO:0000313" key="33">
    <source>
        <dbReference type="Ensembl" id="ENSLCNP00005023535.1"/>
    </source>
</evidence>
<evidence type="ECO:0000256" key="31">
    <source>
        <dbReference type="SAM" id="MobiDB-lite"/>
    </source>
</evidence>
<dbReference type="GO" id="GO:0004144">
    <property type="term" value="F:diacylglycerol O-acyltransferase activity"/>
    <property type="evidence" value="ECO:0007669"/>
    <property type="project" value="UniProtKB-EC"/>
</dbReference>
<comment type="catalytic activity">
    <reaction evidence="20">
        <text>1-O-(9Z-octadecenyl)-glycerol + (9Z)-octadecenoyl-CoA = 1-O-(9Z-octadecyl)-3-(9Z-octadecenoyl)-glycerol + CoA</text>
        <dbReference type="Rhea" id="RHEA:55340"/>
        <dbReference type="ChEBI" id="CHEBI:34116"/>
        <dbReference type="ChEBI" id="CHEBI:57287"/>
        <dbReference type="ChEBI" id="CHEBI:57387"/>
        <dbReference type="ChEBI" id="CHEBI:197429"/>
    </reaction>
    <physiologicalReaction direction="left-to-right" evidence="20">
        <dbReference type="Rhea" id="RHEA:55341"/>
    </physiologicalReaction>
</comment>
<keyword evidence="13 29" id="KW-0256">Endoplasmic reticulum</keyword>
<protein>
    <recommendedName>
        <fullName evidence="29">O-acyltransferase</fullName>
    </recommendedName>
</protein>
<feature type="active site" evidence="30">
    <location>
        <position position="382"/>
    </location>
</feature>
<comment type="catalytic activity">
    <reaction evidence="28">
        <text>1,3-di-(9Z-octadecenoyl)-glycerol + (9Z)-octadecenoyl-CoA = 1,2,3-tri-(9Z-octadecenoyl)-glycerol + CoA</text>
        <dbReference type="Rhea" id="RHEA:38435"/>
        <dbReference type="ChEBI" id="CHEBI:53753"/>
        <dbReference type="ChEBI" id="CHEBI:57287"/>
        <dbReference type="ChEBI" id="CHEBI:57387"/>
        <dbReference type="ChEBI" id="CHEBI:75735"/>
    </reaction>
    <physiologicalReaction direction="left-to-right" evidence="28">
        <dbReference type="Rhea" id="RHEA:38436"/>
    </physiologicalReaction>
</comment>
<comment type="catalytic activity">
    <reaction evidence="6">
        <text>1,2-di-(9Z-octadecenoyl)-sn-glycerol + hexadecanoyl-CoA = 1,2-di-(9Z)-octadecenoyl-3-hexadecanoyl-sn-glycerol + CoA</text>
        <dbReference type="Rhea" id="RHEA:38163"/>
        <dbReference type="ChEBI" id="CHEBI:52333"/>
        <dbReference type="ChEBI" id="CHEBI:57287"/>
        <dbReference type="ChEBI" id="CHEBI:57379"/>
        <dbReference type="ChEBI" id="CHEBI:75583"/>
    </reaction>
    <physiologicalReaction direction="left-to-right" evidence="6">
        <dbReference type="Rhea" id="RHEA:38164"/>
    </physiologicalReaction>
</comment>
<comment type="catalytic activity">
    <reaction evidence="21">
        <text>2,3-di-(9Z)-octadecenoyl-sn-glycerol + (9Z)-octadecenoyl-CoA = 1,2,3-tri-(9Z-octadecenoyl)-glycerol + CoA</text>
        <dbReference type="Rhea" id="RHEA:38439"/>
        <dbReference type="ChEBI" id="CHEBI:53753"/>
        <dbReference type="ChEBI" id="CHEBI:57287"/>
        <dbReference type="ChEBI" id="CHEBI:57387"/>
        <dbReference type="ChEBI" id="CHEBI:75824"/>
    </reaction>
    <physiologicalReaction direction="left-to-right" evidence="21">
        <dbReference type="Rhea" id="RHEA:38440"/>
    </physiologicalReaction>
</comment>
<evidence type="ECO:0000256" key="19">
    <source>
        <dbReference type="ARBA" id="ARBA00047609"/>
    </source>
</evidence>
<comment type="catalytic activity">
    <reaction evidence="5">
        <text>2-(9Z-octadecenoyl)-glycerol + hexadecanoyl-CoA = 1-hexadecanoyl-2-(9Z-octadecenoyl)-sn-glycerol + CoA</text>
        <dbReference type="Rhea" id="RHEA:38071"/>
        <dbReference type="ChEBI" id="CHEBI:57287"/>
        <dbReference type="ChEBI" id="CHEBI:57379"/>
        <dbReference type="ChEBI" id="CHEBI:73990"/>
        <dbReference type="ChEBI" id="CHEBI:75466"/>
    </reaction>
    <physiologicalReaction direction="left-to-right" evidence="5">
        <dbReference type="Rhea" id="RHEA:38072"/>
    </physiologicalReaction>
</comment>
<dbReference type="PIRSF" id="PIRSF000439">
    <property type="entry name" value="Oat_ACAT_DAG_ARE"/>
    <property type="match status" value="1"/>
</dbReference>
<feature type="transmembrane region" description="Helical" evidence="32">
    <location>
        <begin position="484"/>
        <end position="503"/>
    </location>
</feature>
<feature type="transmembrane region" description="Helical" evidence="32">
    <location>
        <begin position="89"/>
        <end position="110"/>
    </location>
</feature>
<comment type="catalytic activity">
    <reaction evidence="26">
        <text>hexadecan-1-ol + hexadecanoyl-CoA = hexadecyl hexadecanoate + CoA</text>
        <dbReference type="Rhea" id="RHEA:38167"/>
        <dbReference type="ChEBI" id="CHEBI:16125"/>
        <dbReference type="ChEBI" id="CHEBI:57287"/>
        <dbReference type="ChEBI" id="CHEBI:57379"/>
        <dbReference type="ChEBI" id="CHEBI:75584"/>
    </reaction>
    <physiologicalReaction direction="left-to-right" evidence="26">
        <dbReference type="Rhea" id="RHEA:38168"/>
    </physiologicalReaction>
</comment>
<dbReference type="Proteomes" id="UP000472241">
    <property type="component" value="Unplaced"/>
</dbReference>
<evidence type="ECO:0000256" key="23">
    <source>
        <dbReference type="ARBA" id="ARBA00048614"/>
    </source>
</evidence>
<keyword evidence="12 32" id="KW-0812">Transmembrane</keyword>
<evidence type="ECO:0000256" key="28">
    <source>
        <dbReference type="ARBA" id="ARBA00049549"/>
    </source>
</evidence>
<evidence type="ECO:0000256" key="30">
    <source>
        <dbReference type="PIRSR" id="PIRSR000439-1"/>
    </source>
</evidence>
<comment type="catalytic activity">
    <reaction evidence="3">
        <text>13-cis-retinol + hexadecanoyl-CoA = 13-cis-retinyl hexadecanoate + CoA</text>
        <dbReference type="Rhea" id="RHEA:55296"/>
        <dbReference type="ChEBI" id="CHEBI:45479"/>
        <dbReference type="ChEBI" id="CHEBI:57287"/>
        <dbReference type="ChEBI" id="CHEBI:57379"/>
        <dbReference type="ChEBI" id="CHEBI:138722"/>
    </reaction>
    <physiologicalReaction direction="left-to-right" evidence="3">
        <dbReference type="Rhea" id="RHEA:55297"/>
    </physiologicalReaction>
</comment>
<evidence type="ECO:0000256" key="15">
    <source>
        <dbReference type="ARBA" id="ARBA00023136"/>
    </source>
</evidence>
<dbReference type="InterPro" id="IPR027251">
    <property type="entry name" value="Diacylglycerol_acylTrfase1"/>
</dbReference>
<feature type="region of interest" description="Disordered" evidence="31">
    <location>
        <begin position="1"/>
        <end position="60"/>
    </location>
</feature>
<keyword evidence="15 29" id="KW-0472">Membrane</keyword>
<comment type="catalytic activity">
    <reaction evidence="4">
        <text>hexadecane-1,2-diol + 2 hexadecanoyl-CoA = 1,2-O,O-dihexadecanoyl-1,2-hexadecanediol + 2 CoA</text>
        <dbReference type="Rhea" id="RHEA:38211"/>
        <dbReference type="ChEBI" id="CHEBI:57287"/>
        <dbReference type="ChEBI" id="CHEBI:57379"/>
        <dbReference type="ChEBI" id="CHEBI:75586"/>
        <dbReference type="ChEBI" id="CHEBI:75608"/>
    </reaction>
    <physiologicalReaction direction="left-to-right" evidence="4">
        <dbReference type="Rhea" id="RHEA:38212"/>
    </physiologicalReaction>
</comment>
<evidence type="ECO:0000256" key="17">
    <source>
        <dbReference type="ARBA" id="ARBA00023610"/>
    </source>
</evidence>
<comment type="catalytic activity">
    <reaction evidence="18">
        <text>1,2-di-(9Z-octadecenoyl)-sn-glycerol + (9Z)-octadecenoyl-CoA = 1,2,3-tri-(9Z-octadecenoyl)-glycerol + CoA</text>
        <dbReference type="Rhea" id="RHEA:38219"/>
        <dbReference type="ChEBI" id="CHEBI:52333"/>
        <dbReference type="ChEBI" id="CHEBI:53753"/>
        <dbReference type="ChEBI" id="CHEBI:57287"/>
        <dbReference type="ChEBI" id="CHEBI:57387"/>
    </reaction>
    <physiologicalReaction direction="left-to-right" evidence="18">
        <dbReference type="Rhea" id="RHEA:38220"/>
    </physiologicalReaction>
</comment>
<dbReference type="GO" id="GO:0019432">
    <property type="term" value="P:triglyceride biosynthetic process"/>
    <property type="evidence" value="ECO:0007669"/>
    <property type="project" value="InterPro"/>
</dbReference>
<accession>A0A667HT45</accession>
<dbReference type="GO" id="GO:0005789">
    <property type="term" value="C:endoplasmic reticulum membrane"/>
    <property type="evidence" value="ECO:0007669"/>
    <property type="project" value="UniProtKB-SubCell"/>
</dbReference>
<comment type="catalytic activity">
    <reaction evidence="22">
        <text>2-(9Z-octadecenoyl)-glycerol + (9Z)-octadecenoyl-CoA = 1,2-di-(9Z-octadecenoyl)-sn-glycerol + CoA</text>
        <dbReference type="Rhea" id="RHEA:37911"/>
        <dbReference type="ChEBI" id="CHEBI:52333"/>
        <dbReference type="ChEBI" id="CHEBI:57287"/>
        <dbReference type="ChEBI" id="CHEBI:57387"/>
        <dbReference type="ChEBI" id="CHEBI:73990"/>
    </reaction>
    <physiologicalReaction direction="left-to-right" evidence="22">
        <dbReference type="Rhea" id="RHEA:37912"/>
    </physiologicalReaction>
</comment>
<keyword evidence="34" id="KW-1185">Reference proteome</keyword>
<comment type="catalytic activity">
    <reaction evidence="25">
        <text>1,2-di-(9Z-octadecenoyl)-glycerol + (9Z)-octadecenoate + H(+) = 1,2,3-tri-(9Z-octadecenoyl)-glycerol + H2O</text>
        <dbReference type="Rhea" id="RHEA:38379"/>
        <dbReference type="ChEBI" id="CHEBI:15377"/>
        <dbReference type="ChEBI" id="CHEBI:15378"/>
        <dbReference type="ChEBI" id="CHEBI:30823"/>
        <dbReference type="ChEBI" id="CHEBI:52323"/>
        <dbReference type="ChEBI" id="CHEBI:53753"/>
    </reaction>
    <physiologicalReaction direction="left-to-right" evidence="25">
        <dbReference type="Rhea" id="RHEA:38380"/>
    </physiologicalReaction>
</comment>
<evidence type="ECO:0000256" key="3">
    <source>
        <dbReference type="ARBA" id="ARBA00000895"/>
    </source>
</evidence>
<comment type="catalytic activity">
    <reaction evidence="24">
        <text>an acyl-CoA + a 1,2-diacyl-sn-glycerol = a triacyl-sn-glycerol + CoA</text>
        <dbReference type="Rhea" id="RHEA:10868"/>
        <dbReference type="ChEBI" id="CHEBI:17815"/>
        <dbReference type="ChEBI" id="CHEBI:57287"/>
        <dbReference type="ChEBI" id="CHEBI:58342"/>
        <dbReference type="ChEBI" id="CHEBI:64615"/>
        <dbReference type="EC" id="2.3.1.20"/>
    </reaction>
    <physiologicalReaction direction="left-to-right" evidence="24">
        <dbReference type="Rhea" id="RHEA:10869"/>
    </physiologicalReaction>
</comment>
<evidence type="ECO:0000256" key="10">
    <source>
        <dbReference type="ARBA" id="ARBA00009010"/>
    </source>
</evidence>
<evidence type="ECO:0000256" key="22">
    <source>
        <dbReference type="ARBA" id="ARBA00048135"/>
    </source>
</evidence>
<feature type="transmembrane region" description="Helical" evidence="32">
    <location>
        <begin position="130"/>
        <end position="152"/>
    </location>
</feature>
<dbReference type="InterPro" id="IPR014371">
    <property type="entry name" value="Oat_ACAT_DAG_ARE"/>
</dbReference>
<evidence type="ECO:0000256" key="16">
    <source>
        <dbReference type="ARBA" id="ARBA00023315"/>
    </source>
</evidence>
<comment type="catalytic activity">
    <reaction evidence="1">
        <text>hexadecane-1,2-diol + hexadecanoyl-CoA = 2-hydroxyhexadecyl hexadecanoate + CoA</text>
        <dbReference type="Rhea" id="RHEA:38171"/>
        <dbReference type="ChEBI" id="CHEBI:57287"/>
        <dbReference type="ChEBI" id="CHEBI:57379"/>
        <dbReference type="ChEBI" id="CHEBI:75586"/>
        <dbReference type="ChEBI" id="CHEBI:75587"/>
    </reaction>
    <physiologicalReaction direction="left-to-right" evidence="1">
        <dbReference type="Rhea" id="RHEA:38172"/>
    </physiologicalReaction>
</comment>
<reference evidence="33" key="2">
    <citation type="submission" date="2025-09" db="UniProtKB">
        <authorList>
            <consortium name="Ensembl"/>
        </authorList>
    </citation>
    <scope>IDENTIFICATION</scope>
</reference>
<evidence type="ECO:0000256" key="27">
    <source>
        <dbReference type="ARBA" id="ARBA00049168"/>
    </source>
</evidence>